<dbReference type="Pfam" id="PF05482">
    <property type="entry name" value="Serendipity_A"/>
    <property type="match status" value="1"/>
</dbReference>
<keyword evidence="5 7" id="KW-1133">Transmembrane helix</keyword>
<dbReference type="Pfam" id="PF01545">
    <property type="entry name" value="Cation_efflux"/>
    <property type="match status" value="1"/>
</dbReference>
<evidence type="ECO:0000256" key="7">
    <source>
        <dbReference type="SAM" id="Phobius"/>
    </source>
</evidence>
<gene>
    <name evidence="9" type="ORF">DGAL_LOCUS279</name>
</gene>
<protein>
    <recommendedName>
        <fullName evidence="8">Cation efflux protein transmembrane domain-containing protein</fullName>
    </recommendedName>
</protein>
<dbReference type="Gene3D" id="1.20.120.230">
    <property type="entry name" value="Alpha-catenin/vinculin-like"/>
    <property type="match status" value="1"/>
</dbReference>
<dbReference type="GO" id="GO:0007349">
    <property type="term" value="P:cellularization"/>
    <property type="evidence" value="ECO:0007669"/>
    <property type="project" value="InterPro"/>
</dbReference>
<dbReference type="InterPro" id="IPR008837">
    <property type="entry name" value="Serendipity_A"/>
</dbReference>
<keyword evidence="3 7" id="KW-0812">Transmembrane</keyword>
<dbReference type="GO" id="GO:0016020">
    <property type="term" value="C:membrane"/>
    <property type="evidence" value="ECO:0007669"/>
    <property type="project" value="UniProtKB-SubCell"/>
</dbReference>
<evidence type="ECO:0000256" key="4">
    <source>
        <dbReference type="ARBA" id="ARBA00022833"/>
    </source>
</evidence>
<dbReference type="InterPro" id="IPR027469">
    <property type="entry name" value="Cation_efflux_TMD_sf"/>
</dbReference>
<comment type="caution">
    <text evidence="9">The sequence shown here is derived from an EMBL/GenBank/DDBJ whole genome shotgun (WGS) entry which is preliminary data.</text>
</comment>
<evidence type="ECO:0000256" key="3">
    <source>
        <dbReference type="ARBA" id="ARBA00022692"/>
    </source>
</evidence>
<keyword evidence="6 7" id="KW-0472">Membrane</keyword>
<dbReference type="PANTHER" id="PTHR45820">
    <property type="entry name" value="FI23527P1"/>
    <property type="match status" value="1"/>
</dbReference>
<evidence type="ECO:0000256" key="5">
    <source>
        <dbReference type="ARBA" id="ARBA00022989"/>
    </source>
</evidence>
<evidence type="ECO:0000256" key="2">
    <source>
        <dbReference type="ARBA" id="ARBA00008873"/>
    </source>
</evidence>
<dbReference type="Gene3D" id="1.20.120.810">
    <property type="entry name" value="Vinculin, Vh2 four-helix bundle"/>
    <property type="match status" value="1"/>
</dbReference>
<sequence>MKNPLWKQPGLDRLVCVLVASIALFLVQIVMSHITHSLTLLVAAYHMLYNIFSLIGCIATIKARLEVLSTVVNLLFLSALDFSLVVEAIQTLIHSDHMDSMHQPEIICIVAAVGIVFNCICILLIGGFTHHQGSFLALTPGGDVVVQHGVATEDAVRRGLRRLATTDRNECSGGKTQNIEDPTEVDVMMPPRETSDTKVKGVIARVSQRWPTMYSVFRDNASTVIALISAAVVYKNGESLISLLIDPILTLVSVAILAVTSYPFIVQAGQILLQTTPAHIDVGELKTQLKDAFPSVVNIHDLHVWALTPERVISTAHLVFMNENVYLSVKDPINKFFLGQGITRVTLQPEFYKFGNLTPAPSTSCVLTCNKDGCKSRTCCNYERAKVDPVIEDVESPAPHDHTSDETIKRPLTLTVDIDHSKISPNINEPSVNVDLHVKQLTTYNFPSHENCDTIVTEYEANVSNPSSIYMMEDLADGIKTKSLTNALELLTEQVLEISSLTMKDLEAKPHLRQSLEHLSDGIRLSTRQLCDLLAWKIKNLNPSINTFETFKEMLMTAEEASTYSLWLTADETSLETFQEKIAGLLEVLLRIVVFWDQQLIKNFQNSIIYLKEPLYNMRNTQFLHEILSLYKEFIMRFGSFSEKLSHRIHDLLDHKLQNEFWIHLKCIRKLVTSFAEVIKNIACFPLSKHSRISKEFVVKELVSLLDEICELLGLEQSAEDIRDGTSFLGAIDDVLEQLEHSHFEDEEMGWRMQLILQHAMTVSKFSGEEDRIEITRYSQRVLNEYRSLQSLLHNLENSPSDISLAVDIFRDFLELMEQSVNHSLLRMMVENLSICTEPIRRLIHRCPIKNNELDSSRDTADLAAEVEEFDNVMERVLQTCFFALSSTADLPKIQVIRCALKLLESLEAEMVPAIYSCYLDPANKAASCHLQFLWRSFQEHCTHLQTSLDSIADPIAFCHVAEKVLNEHITELRKNVYVQDVVLLERHCRPIVLITTRCLAIVERQNWEKTIKDNIYLKEVHLALREFRGAASLAVGNVSDLSGHRSMLKRAELVLKYLMKCIDSMKQMQGSELHLTVQETLRNEINGTPSILLFPDDVVDLPCDPTKSGRGATTLYQPNSTRIGRLLRRKILHSNHYQETSEQDLSEMSRFVDTKQSWRSRCTTIPTREESILNIETKHEISNISESFDLTNLLEELSTLEGTLKSTQSSAIFMVESQEQFTPSITQSKAAPLSVSISTPQRLRDLQIVSERLALLRKQNANA</sequence>
<feature type="transmembrane region" description="Helical" evidence="7">
    <location>
        <begin position="106"/>
        <end position="128"/>
    </location>
</feature>
<feature type="transmembrane region" description="Helical" evidence="7">
    <location>
        <begin position="67"/>
        <end position="86"/>
    </location>
</feature>
<dbReference type="PANTHER" id="PTHR45820:SF9">
    <property type="entry name" value="FI23527P1"/>
    <property type="match status" value="1"/>
</dbReference>
<feature type="domain" description="Cation efflux protein transmembrane" evidence="8">
    <location>
        <begin position="16"/>
        <end position="273"/>
    </location>
</feature>
<dbReference type="EMBL" id="CAKKLH010000001">
    <property type="protein sequence ID" value="CAH0098232.1"/>
    <property type="molecule type" value="Genomic_DNA"/>
</dbReference>
<keyword evidence="4" id="KW-0862">Zinc</keyword>
<proteinExistence type="inferred from homology"/>
<dbReference type="Gene3D" id="1.20.1510.10">
    <property type="entry name" value="Cation efflux protein transmembrane domain"/>
    <property type="match status" value="1"/>
</dbReference>
<dbReference type="Proteomes" id="UP000789390">
    <property type="component" value="Unassembled WGS sequence"/>
</dbReference>
<comment type="similarity">
    <text evidence="2">Belongs to the cation diffusion facilitator (CDF) transporter (TC 2.A.4) family. SLC30A subfamily.</text>
</comment>
<feature type="transmembrane region" description="Helical" evidence="7">
    <location>
        <begin position="12"/>
        <end position="31"/>
    </location>
</feature>
<name>A0A8J2W8Q7_9CRUS</name>
<dbReference type="GO" id="GO:0005737">
    <property type="term" value="C:cytoplasm"/>
    <property type="evidence" value="ECO:0007669"/>
    <property type="project" value="InterPro"/>
</dbReference>
<evidence type="ECO:0000256" key="6">
    <source>
        <dbReference type="ARBA" id="ARBA00023136"/>
    </source>
</evidence>
<dbReference type="GO" id="GO:0005385">
    <property type="term" value="F:zinc ion transmembrane transporter activity"/>
    <property type="evidence" value="ECO:0007669"/>
    <property type="project" value="TreeGrafter"/>
</dbReference>
<comment type="subcellular location">
    <subcellularLocation>
        <location evidence="1">Membrane</location>
        <topology evidence="1">Multi-pass membrane protein</topology>
    </subcellularLocation>
</comment>
<dbReference type="GO" id="GO:0006882">
    <property type="term" value="P:intracellular zinc ion homeostasis"/>
    <property type="evidence" value="ECO:0007669"/>
    <property type="project" value="TreeGrafter"/>
</dbReference>
<accession>A0A8J2W8Q7</accession>
<evidence type="ECO:0000256" key="1">
    <source>
        <dbReference type="ARBA" id="ARBA00004141"/>
    </source>
</evidence>
<keyword evidence="10" id="KW-1185">Reference proteome</keyword>
<dbReference type="SUPFAM" id="SSF161111">
    <property type="entry name" value="Cation efflux protein transmembrane domain-like"/>
    <property type="match status" value="1"/>
</dbReference>
<evidence type="ECO:0000313" key="9">
    <source>
        <dbReference type="EMBL" id="CAH0098232.1"/>
    </source>
</evidence>
<dbReference type="AlphaFoldDB" id="A0A8J2W8Q7"/>
<feature type="transmembrane region" description="Helical" evidence="7">
    <location>
        <begin position="38"/>
        <end position="61"/>
    </location>
</feature>
<dbReference type="GO" id="GO:0010312">
    <property type="term" value="P:detoxification of zinc ion"/>
    <property type="evidence" value="ECO:0007669"/>
    <property type="project" value="TreeGrafter"/>
</dbReference>
<dbReference type="InterPro" id="IPR058533">
    <property type="entry name" value="Cation_efflux_TM"/>
</dbReference>
<evidence type="ECO:0000313" key="10">
    <source>
        <dbReference type="Proteomes" id="UP000789390"/>
    </source>
</evidence>
<organism evidence="9 10">
    <name type="scientific">Daphnia galeata</name>
    <dbReference type="NCBI Taxonomy" id="27404"/>
    <lineage>
        <taxon>Eukaryota</taxon>
        <taxon>Metazoa</taxon>
        <taxon>Ecdysozoa</taxon>
        <taxon>Arthropoda</taxon>
        <taxon>Crustacea</taxon>
        <taxon>Branchiopoda</taxon>
        <taxon>Diplostraca</taxon>
        <taxon>Cladocera</taxon>
        <taxon>Anomopoda</taxon>
        <taxon>Daphniidae</taxon>
        <taxon>Daphnia</taxon>
    </lineage>
</organism>
<dbReference type="OrthoDB" id="6342160at2759"/>
<feature type="transmembrane region" description="Helical" evidence="7">
    <location>
        <begin position="241"/>
        <end position="265"/>
    </location>
</feature>
<evidence type="ECO:0000259" key="8">
    <source>
        <dbReference type="Pfam" id="PF01545"/>
    </source>
</evidence>
<reference evidence="9" key="1">
    <citation type="submission" date="2021-11" db="EMBL/GenBank/DDBJ databases">
        <authorList>
            <person name="Schell T."/>
        </authorList>
    </citation>
    <scope>NUCLEOTIDE SEQUENCE</scope>
    <source>
        <strain evidence="9">M5</strain>
    </source>
</reference>